<accession>A0A9N8JM46</accession>
<evidence type="ECO:0000313" key="4">
    <source>
        <dbReference type="Proteomes" id="UP000716446"/>
    </source>
</evidence>
<dbReference type="Proteomes" id="UP000716446">
    <property type="component" value="Unassembled WGS sequence"/>
</dbReference>
<evidence type="ECO:0000256" key="1">
    <source>
        <dbReference type="SAM" id="MobiDB-lite"/>
    </source>
</evidence>
<keyword evidence="4" id="KW-1185">Reference proteome</keyword>
<feature type="non-terminal residue" evidence="3">
    <location>
        <position position="430"/>
    </location>
</feature>
<feature type="compositionally biased region" description="Low complexity" evidence="1">
    <location>
        <begin position="108"/>
        <end position="122"/>
    </location>
</feature>
<dbReference type="AlphaFoldDB" id="A0A9N8JM46"/>
<feature type="compositionally biased region" description="Basic and acidic residues" evidence="1">
    <location>
        <begin position="130"/>
        <end position="161"/>
    </location>
</feature>
<gene>
    <name evidence="3" type="ORF">AWRI4619_LOCUS5925</name>
</gene>
<reference evidence="3" key="1">
    <citation type="submission" date="2020-06" db="EMBL/GenBank/DDBJ databases">
        <authorList>
            <person name="Onetto C."/>
        </authorList>
    </citation>
    <scope>NUCLEOTIDE SEQUENCE</scope>
</reference>
<protein>
    <recommendedName>
        <fullName evidence="2">C2H2-type domain-containing protein</fullName>
    </recommendedName>
</protein>
<feature type="domain" description="C2H2-type" evidence="2">
    <location>
        <begin position="383"/>
        <end position="407"/>
    </location>
</feature>
<dbReference type="InterPro" id="IPR013087">
    <property type="entry name" value="Znf_C2H2_type"/>
</dbReference>
<dbReference type="PROSITE" id="PS00028">
    <property type="entry name" value="ZINC_FINGER_C2H2_1"/>
    <property type="match status" value="1"/>
</dbReference>
<organism evidence="3 4">
    <name type="scientific">Aureobasidium vineae</name>
    <dbReference type="NCBI Taxonomy" id="2773715"/>
    <lineage>
        <taxon>Eukaryota</taxon>
        <taxon>Fungi</taxon>
        <taxon>Dikarya</taxon>
        <taxon>Ascomycota</taxon>
        <taxon>Pezizomycotina</taxon>
        <taxon>Dothideomycetes</taxon>
        <taxon>Dothideomycetidae</taxon>
        <taxon>Dothideales</taxon>
        <taxon>Saccotheciaceae</taxon>
        <taxon>Aureobasidium</taxon>
    </lineage>
</organism>
<evidence type="ECO:0000259" key="2">
    <source>
        <dbReference type="PROSITE" id="PS00028"/>
    </source>
</evidence>
<feature type="region of interest" description="Disordered" evidence="1">
    <location>
        <begin position="108"/>
        <end position="177"/>
    </location>
</feature>
<name>A0A9N8JM46_9PEZI</name>
<sequence>MQQPTLSSRIRESAAGLTKDILSNNGGHGALETTNQLATLRSAHKLSSTTSRGTSSSTHLPRLLSYREHTVNGSLRDTPLHFGLNTATDVDAELSGFLLQECNMKDASASSSRSGSTLNLSLVNGDDNEPWQRDQLRRNDSFEPELSRSKQKSPAELRYSADELSQQSIDREDSEHHSIDWDGHLEQSFSKANEVNFQELSTRQHISANTIRNTYHTESQRRKERALSRLHLIFSQMPAVTQPQNTAGQRQADSLESSYNQLCGGEDAQEWAEFEASLFRTYSGQTQALGQDLLQRQHHEQDSAMITGRQAPIGDSLHENHMLQRLEPSREALLQQKQALTNKGGEQSKNEESMVEFHCPWIDCNSMCADYIRNTDDPDSLPCAHTGCELEFATEEVWRKHVSIAHHNLLPRPQPTGEIDMEAAWEKIQA</sequence>
<proteinExistence type="predicted"/>
<comment type="caution">
    <text evidence="3">The sequence shown here is derived from an EMBL/GenBank/DDBJ whole genome shotgun (WGS) entry which is preliminary data.</text>
</comment>
<dbReference type="EMBL" id="CAIJEN010000008">
    <property type="protein sequence ID" value="CAD0089854.1"/>
    <property type="molecule type" value="Genomic_DNA"/>
</dbReference>
<feature type="compositionally biased region" description="Low complexity" evidence="1">
    <location>
        <begin position="47"/>
        <end position="58"/>
    </location>
</feature>
<evidence type="ECO:0000313" key="3">
    <source>
        <dbReference type="EMBL" id="CAD0089854.1"/>
    </source>
</evidence>
<feature type="region of interest" description="Disordered" evidence="1">
    <location>
        <begin position="43"/>
        <end position="63"/>
    </location>
</feature>